<proteinExistence type="predicted"/>
<dbReference type="Proteomes" id="UP000229385">
    <property type="component" value="Unassembled WGS sequence"/>
</dbReference>
<dbReference type="AlphaFoldDB" id="A0A2M7XE91"/>
<gene>
    <name evidence="2" type="ORF">CO174_00695</name>
</gene>
<evidence type="ECO:0000256" key="1">
    <source>
        <dbReference type="SAM" id="MobiDB-lite"/>
    </source>
</evidence>
<name>A0A2M7XE91_9BACT</name>
<evidence type="ECO:0000313" key="3">
    <source>
        <dbReference type="Proteomes" id="UP000229385"/>
    </source>
</evidence>
<comment type="caution">
    <text evidence="2">The sequence shown here is derived from an EMBL/GenBank/DDBJ whole genome shotgun (WGS) entry which is preliminary data.</text>
</comment>
<sequence length="201" mass="23382">MNQLQKKTGSVGGTQKGNVEGKKQHEPYQPKSLLEKQWGILHKQLEMAQVEYDTLSVFKKFGREGRFKRARLERINRQRDLLRQKMLPQRLRAGLADIHQEMQLRDNGPAELPDASFKQLDTAWDVYQAELAALDSLKMKRKSLSPWPWKDREQKQKLADQILAQETRVLQAKAEHVSDVRAQSLLRESKSAAQEEQHFNQ</sequence>
<organism evidence="2 3">
    <name type="scientific">Candidatus Uhrbacteria bacterium CG_4_9_14_3_um_filter_50_9</name>
    <dbReference type="NCBI Taxonomy" id="1975035"/>
    <lineage>
        <taxon>Bacteria</taxon>
        <taxon>Candidatus Uhriibacteriota</taxon>
    </lineage>
</organism>
<protein>
    <submittedName>
        <fullName evidence="2">Uncharacterized protein</fullName>
    </submittedName>
</protein>
<evidence type="ECO:0000313" key="2">
    <source>
        <dbReference type="EMBL" id="PJA46199.1"/>
    </source>
</evidence>
<reference evidence="3" key="1">
    <citation type="submission" date="2017-09" db="EMBL/GenBank/DDBJ databases">
        <title>Depth-based differentiation of microbial function through sediment-hosted aquifers and enrichment of novel symbionts in the deep terrestrial subsurface.</title>
        <authorList>
            <person name="Probst A.J."/>
            <person name="Ladd B."/>
            <person name="Jarett J.K."/>
            <person name="Geller-Mcgrath D.E."/>
            <person name="Sieber C.M.K."/>
            <person name="Emerson J.B."/>
            <person name="Anantharaman K."/>
            <person name="Thomas B.C."/>
            <person name="Malmstrom R."/>
            <person name="Stieglmeier M."/>
            <person name="Klingl A."/>
            <person name="Woyke T."/>
            <person name="Ryan C.M."/>
            <person name="Banfield J.F."/>
        </authorList>
    </citation>
    <scope>NUCLEOTIDE SEQUENCE [LARGE SCALE GENOMIC DNA]</scope>
</reference>
<feature type="compositionally biased region" description="Basic and acidic residues" evidence="1">
    <location>
        <begin position="19"/>
        <end position="28"/>
    </location>
</feature>
<dbReference type="EMBL" id="PFWU01000008">
    <property type="protein sequence ID" value="PJA46199.1"/>
    <property type="molecule type" value="Genomic_DNA"/>
</dbReference>
<accession>A0A2M7XE91</accession>
<feature type="region of interest" description="Disordered" evidence="1">
    <location>
        <begin position="1"/>
        <end position="30"/>
    </location>
</feature>